<proteinExistence type="predicted"/>
<dbReference type="EMBL" id="FNDK01000030">
    <property type="protein sequence ID" value="SDI27322.1"/>
    <property type="molecule type" value="Genomic_DNA"/>
</dbReference>
<dbReference type="PANTHER" id="PTHR21327:SF18">
    <property type="entry name" value="3,4-DIHYDROXY-2-BUTANONE 4-PHOSPHATE SYNTHASE"/>
    <property type="match status" value="1"/>
</dbReference>
<dbReference type="EC" id="4.1.99.12" evidence="3"/>
<dbReference type="STRING" id="568899.SAMN05192534_13012"/>
<evidence type="ECO:0000256" key="4">
    <source>
        <dbReference type="ARBA" id="ARBA00022619"/>
    </source>
</evidence>
<evidence type="ECO:0000256" key="3">
    <source>
        <dbReference type="ARBA" id="ARBA00012153"/>
    </source>
</evidence>
<name>A0A1G8J885_9BACI</name>
<gene>
    <name evidence="6" type="ORF">SAMN05192534_13012</name>
</gene>
<reference evidence="6 7" key="1">
    <citation type="submission" date="2016-10" db="EMBL/GenBank/DDBJ databases">
        <authorList>
            <person name="de Groot N.N."/>
        </authorList>
    </citation>
    <scope>NUCLEOTIDE SEQUENCE [LARGE SCALE GENOMIC DNA]</scope>
    <source>
        <strain evidence="6 7">DSM 21632</strain>
    </source>
</reference>
<accession>A0A1G8J885</accession>
<evidence type="ECO:0000256" key="5">
    <source>
        <dbReference type="ARBA" id="ARBA00022723"/>
    </source>
</evidence>
<sequence length="318" mass="35910">MKKGQQWVMQEGPYILLDDIHTGIGYLSHAARDVSSETVNFMIRVGKGLVYLCITPRLAEKLHLREIGDTSIQNDKSVTVSIDHKDTTTGISASERAHTIKACVQPEVKPDDFQRPGHIFPIISKDILMLDRAGVAEAAVLTASYFSSEPCAYACEILDNTGRIADKKTINEIKKKYGLPLITFSELISMQYEETNWLKVVNKKSVGNAHECWMYTVRNTLENRDCTLYIKKDMIKPEHIIFYQACEVGDILGTSQCSCEFHFADYYHQLCLHEIDALVVESKKESINTKEVAETVKNQMKTLVKKLAVENELQIANS</sequence>
<keyword evidence="5" id="KW-0479">Metal-binding</keyword>
<keyword evidence="6" id="KW-0378">Hydrolase</keyword>
<dbReference type="OrthoDB" id="2843237at2"/>
<dbReference type="GO" id="GO:0046872">
    <property type="term" value="F:metal ion binding"/>
    <property type="evidence" value="ECO:0007669"/>
    <property type="project" value="UniProtKB-KW"/>
</dbReference>
<dbReference type="GO" id="GO:0016787">
    <property type="term" value="F:hydrolase activity"/>
    <property type="evidence" value="ECO:0007669"/>
    <property type="project" value="UniProtKB-KW"/>
</dbReference>
<dbReference type="UniPathway" id="UPA00275">
    <property type="reaction ID" value="UER00399"/>
</dbReference>
<comment type="function">
    <text evidence="1">Catalyzes the conversion of D-ribulose 5-phosphate to formate and 3,4-dihydroxy-2-butanone 4-phosphate.</text>
</comment>
<dbReference type="RefSeq" id="WP_091276276.1">
    <property type="nucleotide sequence ID" value="NZ_FNDK01000030.1"/>
</dbReference>
<dbReference type="SUPFAM" id="SSF55821">
    <property type="entry name" value="YrdC/RibB"/>
    <property type="match status" value="1"/>
</dbReference>
<dbReference type="InterPro" id="IPR017945">
    <property type="entry name" value="DHBP_synth_RibB-like_a/b_dom"/>
</dbReference>
<dbReference type="PANTHER" id="PTHR21327">
    <property type="entry name" value="GTP CYCLOHYDROLASE II-RELATED"/>
    <property type="match status" value="1"/>
</dbReference>
<protein>
    <recommendedName>
        <fullName evidence="3">3,4-dihydroxy-2-butanone-4-phosphate synthase</fullName>
        <ecNumber evidence="3">4.1.99.12</ecNumber>
    </recommendedName>
</protein>
<evidence type="ECO:0000256" key="1">
    <source>
        <dbReference type="ARBA" id="ARBA00002284"/>
    </source>
</evidence>
<dbReference type="GO" id="GO:0008686">
    <property type="term" value="F:3,4-dihydroxy-2-butanone-4-phosphate synthase activity"/>
    <property type="evidence" value="ECO:0007669"/>
    <property type="project" value="UniProtKB-EC"/>
</dbReference>
<dbReference type="GO" id="GO:0005829">
    <property type="term" value="C:cytosol"/>
    <property type="evidence" value="ECO:0007669"/>
    <property type="project" value="TreeGrafter"/>
</dbReference>
<evidence type="ECO:0000313" key="6">
    <source>
        <dbReference type="EMBL" id="SDI27322.1"/>
    </source>
</evidence>
<organism evidence="6 7">
    <name type="scientific">Alteribacillus persepolensis</name>
    <dbReference type="NCBI Taxonomy" id="568899"/>
    <lineage>
        <taxon>Bacteria</taxon>
        <taxon>Bacillati</taxon>
        <taxon>Bacillota</taxon>
        <taxon>Bacilli</taxon>
        <taxon>Bacillales</taxon>
        <taxon>Bacillaceae</taxon>
        <taxon>Alteribacillus</taxon>
    </lineage>
</organism>
<dbReference type="Gene3D" id="3.90.870.10">
    <property type="entry name" value="DHBP synthase"/>
    <property type="match status" value="1"/>
</dbReference>
<dbReference type="GO" id="GO:0009231">
    <property type="term" value="P:riboflavin biosynthetic process"/>
    <property type="evidence" value="ECO:0007669"/>
    <property type="project" value="UniProtKB-UniPathway"/>
</dbReference>
<dbReference type="InterPro" id="IPR000422">
    <property type="entry name" value="DHBP_synthase_RibB"/>
</dbReference>
<comment type="pathway">
    <text evidence="2">Cofactor biosynthesis; riboflavin biosynthesis; 2-hydroxy-3-oxobutyl phosphate from D-ribulose 5-phosphate: step 1/1.</text>
</comment>
<dbReference type="Proteomes" id="UP000199163">
    <property type="component" value="Unassembled WGS sequence"/>
</dbReference>
<evidence type="ECO:0000313" key="7">
    <source>
        <dbReference type="Proteomes" id="UP000199163"/>
    </source>
</evidence>
<dbReference type="Pfam" id="PF00926">
    <property type="entry name" value="DHBP_synthase"/>
    <property type="match status" value="1"/>
</dbReference>
<evidence type="ECO:0000256" key="2">
    <source>
        <dbReference type="ARBA" id="ARBA00004904"/>
    </source>
</evidence>
<dbReference type="AlphaFoldDB" id="A0A1G8J885"/>
<keyword evidence="7" id="KW-1185">Reference proteome</keyword>
<keyword evidence="4" id="KW-0686">Riboflavin biosynthesis</keyword>